<gene>
    <name evidence="8 10" type="primary">trpS</name>
    <name evidence="10" type="ORF">WPS_35000</name>
</gene>
<dbReference type="PANTHER" id="PTHR43766">
    <property type="entry name" value="TRYPTOPHAN--TRNA LIGASE, MITOCHONDRIAL"/>
    <property type="match status" value="1"/>
</dbReference>
<reference evidence="10 11" key="1">
    <citation type="journal article" date="2022" name="ISME Commun">
        <title>Vulcanimicrobium alpinus gen. nov. sp. nov., the first cultivated representative of the candidate phylum 'Eremiobacterota', is a metabolically versatile aerobic anoxygenic phototroph.</title>
        <authorList>
            <person name="Yabe S."/>
            <person name="Muto K."/>
            <person name="Abe K."/>
            <person name="Yokota A."/>
            <person name="Staudigel H."/>
            <person name="Tebo B.M."/>
        </authorList>
    </citation>
    <scope>NUCLEOTIDE SEQUENCE [LARGE SCALE GENOMIC DNA]</scope>
    <source>
        <strain evidence="10 11">WC8-2</strain>
    </source>
</reference>
<dbReference type="Gene3D" id="3.40.50.620">
    <property type="entry name" value="HUPs"/>
    <property type="match status" value="1"/>
</dbReference>
<keyword evidence="2 8" id="KW-0436">Ligase</keyword>
<dbReference type="AlphaFoldDB" id="A0AAN1XZJ2"/>
<evidence type="ECO:0000256" key="5">
    <source>
        <dbReference type="ARBA" id="ARBA00022917"/>
    </source>
</evidence>
<dbReference type="HAMAP" id="MF_00140_B">
    <property type="entry name" value="Trp_tRNA_synth_B"/>
    <property type="match status" value="1"/>
</dbReference>
<dbReference type="PANTHER" id="PTHR43766:SF1">
    <property type="entry name" value="TRYPTOPHAN--TRNA LIGASE, MITOCHONDRIAL"/>
    <property type="match status" value="1"/>
</dbReference>
<dbReference type="GO" id="GO:0005524">
    <property type="term" value="F:ATP binding"/>
    <property type="evidence" value="ECO:0007669"/>
    <property type="project" value="UniProtKB-UniRule"/>
</dbReference>
<evidence type="ECO:0000256" key="8">
    <source>
        <dbReference type="HAMAP-Rule" id="MF_00140"/>
    </source>
</evidence>
<dbReference type="PRINTS" id="PR01039">
    <property type="entry name" value="TRNASYNTHTRP"/>
</dbReference>
<keyword evidence="8" id="KW-0963">Cytoplasm</keyword>
<feature type="binding site" evidence="8">
    <location>
        <position position="135"/>
    </location>
    <ligand>
        <name>L-tryptophan</name>
        <dbReference type="ChEBI" id="CHEBI:57912"/>
    </ligand>
</feature>
<evidence type="ECO:0000256" key="2">
    <source>
        <dbReference type="ARBA" id="ARBA00022598"/>
    </source>
</evidence>
<evidence type="ECO:0000256" key="3">
    <source>
        <dbReference type="ARBA" id="ARBA00022741"/>
    </source>
</evidence>
<comment type="similarity">
    <text evidence="1 8 9">Belongs to the class-I aminoacyl-tRNA synthetase family.</text>
</comment>
<evidence type="ECO:0000313" key="10">
    <source>
        <dbReference type="EMBL" id="BDE08224.1"/>
    </source>
</evidence>
<keyword evidence="6 8" id="KW-0030">Aminoacyl-tRNA synthetase</keyword>
<accession>A0AAN1XZJ2</accession>
<dbReference type="InterPro" id="IPR001412">
    <property type="entry name" value="aa-tRNA-synth_I_CS"/>
</dbReference>
<dbReference type="EC" id="6.1.1.2" evidence="8"/>
<feature type="short sequence motif" description="'KMSKS' region" evidence="8">
    <location>
        <begin position="195"/>
        <end position="199"/>
    </location>
</feature>
<dbReference type="InterPro" id="IPR002305">
    <property type="entry name" value="aa-tRNA-synth_Ic"/>
</dbReference>
<feature type="short sequence motif" description="'HIGH' region" evidence="8">
    <location>
        <begin position="12"/>
        <end position="20"/>
    </location>
</feature>
<dbReference type="NCBIfam" id="TIGR00233">
    <property type="entry name" value="trpS"/>
    <property type="match status" value="1"/>
</dbReference>
<comment type="subcellular location">
    <subcellularLocation>
        <location evidence="8">Cytoplasm</location>
    </subcellularLocation>
</comment>
<dbReference type="InterPro" id="IPR014729">
    <property type="entry name" value="Rossmann-like_a/b/a_fold"/>
</dbReference>
<evidence type="ECO:0000256" key="1">
    <source>
        <dbReference type="ARBA" id="ARBA00005594"/>
    </source>
</evidence>
<dbReference type="InterPro" id="IPR024109">
    <property type="entry name" value="Trp-tRNA-ligase_bac-type"/>
</dbReference>
<dbReference type="EMBL" id="AP025523">
    <property type="protein sequence ID" value="BDE08224.1"/>
    <property type="molecule type" value="Genomic_DNA"/>
</dbReference>
<evidence type="ECO:0000256" key="7">
    <source>
        <dbReference type="ARBA" id="ARBA00049929"/>
    </source>
</evidence>
<keyword evidence="4 8" id="KW-0067">ATP-binding</keyword>
<comment type="subunit">
    <text evidence="8">Homodimer.</text>
</comment>
<comment type="function">
    <text evidence="8">Catalyzes the attachment of tryptophan to tRNA(Trp).</text>
</comment>
<feature type="binding site" evidence="8">
    <location>
        <position position="186"/>
    </location>
    <ligand>
        <name>ATP</name>
        <dbReference type="ChEBI" id="CHEBI:30616"/>
    </ligand>
</feature>
<feature type="binding site" evidence="8">
    <location>
        <begin position="11"/>
        <end position="13"/>
    </location>
    <ligand>
        <name>ATP</name>
        <dbReference type="ChEBI" id="CHEBI:30616"/>
    </ligand>
</feature>
<evidence type="ECO:0000313" key="11">
    <source>
        <dbReference type="Proteomes" id="UP001317532"/>
    </source>
</evidence>
<dbReference type="SUPFAM" id="SSF52374">
    <property type="entry name" value="Nucleotidylyl transferase"/>
    <property type="match status" value="1"/>
</dbReference>
<keyword evidence="11" id="KW-1185">Reference proteome</keyword>
<feature type="binding site" evidence="8">
    <location>
        <begin position="147"/>
        <end position="149"/>
    </location>
    <ligand>
        <name>ATP</name>
        <dbReference type="ChEBI" id="CHEBI:30616"/>
    </ligand>
</feature>
<dbReference type="InterPro" id="IPR002306">
    <property type="entry name" value="Trp-tRNA-ligase"/>
</dbReference>
<keyword evidence="5 8" id="KW-0648">Protein biosynthesis</keyword>
<feature type="binding site" evidence="8">
    <location>
        <begin position="195"/>
        <end position="199"/>
    </location>
    <ligand>
        <name>ATP</name>
        <dbReference type="ChEBI" id="CHEBI:30616"/>
    </ligand>
</feature>
<dbReference type="GO" id="GO:0005829">
    <property type="term" value="C:cytosol"/>
    <property type="evidence" value="ECO:0007669"/>
    <property type="project" value="TreeGrafter"/>
</dbReference>
<sequence>MARPVVFSGIQPTGSIHIGNYFGAIKQWVTGQDDAENIFCLVDMHALTVPQDPAALRAQILETATVLLAAGIDPAKSRLFVQSDVREHGELTWYLSCVAAMGQLGRMTQYKEKSEAQRGEVRVGLFAYPLLMAADILLYRTTHVPVGEDQKQHIELTRDLAQRFNAAYGGVFVLPEPAIPAAGARIMGLDDPTKKMSKSVAGSYHAIRVLDPPEQIRKAVMSAQTDSGREIRIDPARPGVTNLLAIYMAASGTSAAEAEAHFAGARGYGDVKKELVDLLVETLRPLRERYAELAADPATVHELLCAGADAVRPIARATADAAKRAMGVGS</sequence>
<protein>
    <recommendedName>
        <fullName evidence="8">Tryptophan--tRNA ligase</fullName>
        <ecNumber evidence="8">6.1.1.2</ecNumber>
    </recommendedName>
    <alternativeName>
        <fullName evidence="8">Tryptophanyl-tRNA synthetase</fullName>
        <shortName evidence="8">TrpRS</shortName>
    </alternativeName>
</protein>
<dbReference type="CDD" id="cd00806">
    <property type="entry name" value="TrpRS_core"/>
    <property type="match status" value="1"/>
</dbReference>
<dbReference type="FunFam" id="3.40.50.620:FF:000082">
    <property type="entry name" value="MSW1p Mitochondrial tryptophanyl-tRNA synthetase"/>
    <property type="match status" value="1"/>
</dbReference>
<dbReference type="RefSeq" id="WP_317995769.1">
    <property type="nucleotide sequence ID" value="NZ_AP025523.1"/>
</dbReference>
<proteinExistence type="inferred from homology"/>
<dbReference type="FunFam" id="1.10.240.10:FF:000005">
    <property type="entry name" value="Tryptophan--tRNA ligase"/>
    <property type="match status" value="1"/>
</dbReference>
<evidence type="ECO:0000256" key="6">
    <source>
        <dbReference type="ARBA" id="ARBA00023146"/>
    </source>
</evidence>
<dbReference type="GO" id="GO:0004830">
    <property type="term" value="F:tryptophan-tRNA ligase activity"/>
    <property type="evidence" value="ECO:0007669"/>
    <property type="project" value="UniProtKB-UniRule"/>
</dbReference>
<evidence type="ECO:0000256" key="9">
    <source>
        <dbReference type="RuleBase" id="RU363036"/>
    </source>
</evidence>
<dbReference type="PROSITE" id="PS00178">
    <property type="entry name" value="AA_TRNA_LIGASE_I"/>
    <property type="match status" value="1"/>
</dbReference>
<dbReference type="InterPro" id="IPR050203">
    <property type="entry name" value="Trp-tRNA_synthetase"/>
</dbReference>
<dbReference type="Gene3D" id="1.10.240.10">
    <property type="entry name" value="Tyrosyl-Transfer RNA Synthetase"/>
    <property type="match status" value="1"/>
</dbReference>
<dbReference type="Proteomes" id="UP001317532">
    <property type="component" value="Chromosome"/>
</dbReference>
<keyword evidence="3 8" id="KW-0547">Nucleotide-binding</keyword>
<dbReference type="KEGG" id="vab:WPS_35000"/>
<organism evidence="10 11">
    <name type="scientific">Vulcanimicrobium alpinum</name>
    <dbReference type="NCBI Taxonomy" id="3016050"/>
    <lineage>
        <taxon>Bacteria</taxon>
        <taxon>Bacillati</taxon>
        <taxon>Vulcanimicrobiota</taxon>
        <taxon>Vulcanimicrobiia</taxon>
        <taxon>Vulcanimicrobiales</taxon>
        <taxon>Vulcanimicrobiaceae</taxon>
        <taxon>Vulcanimicrobium</taxon>
    </lineage>
</organism>
<dbReference type="Pfam" id="PF00579">
    <property type="entry name" value="tRNA-synt_1b"/>
    <property type="match status" value="1"/>
</dbReference>
<evidence type="ECO:0000256" key="4">
    <source>
        <dbReference type="ARBA" id="ARBA00022840"/>
    </source>
</evidence>
<feature type="binding site" evidence="8">
    <location>
        <begin position="19"/>
        <end position="20"/>
    </location>
    <ligand>
        <name>ATP</name>
        <dbReference type="ChEBI" id="CHEBI:30616"/>
    </ligand>
</feature>
<name>A0AAN1XZJ2_UNVUL</name>
<dbReference type="GO" id="GO:0006436">
    <property type="term" value="P:tryptophanyl-tRNA aminoacylation"/>
    <property type="evidence" value="ECO:0007669"/>
    <property type="project" value="UniProtKB-UniRule"/>
</dbReference>
<comment type="catalytic activity">
    <reaction evidence="7 8">
        <text>tRNA(Trp) + L-tryptophan + ATP = L-tryptophyl-tRNA(Trp) + AMP + diphosphate + H(+)</text>
        <dbReference type="Rhea" id="RHEA:24080"/>
        <dbReference type="Rhea" id="RHEA-COMP:9671"/>
        <dbReference type="Rhea" id="RHEA-COMP:9705"/>
        <dbReference type="ChEBI" id="CHEBI:15378"/>
        <dbReference type="ChEBI" id="CHEBI:30616"/>
        <dbReference type="ChEBI" id="CHEBI:33019"/>
        <dbReference type="ChEBI" id="CHEBI:57912"/>
        <dbReference type="ChEBI" id="CHEBI:78442"/>
        <dbReference type="ChEBI" id="CHEBI:78535"/>
        <dbReference type="ChEBI" id="CHEBI:456215"/>
        <dbReference type="EC" id="6.1.1.2"/>
    </reaction>
</comment>